<gene>
    <name evidence="16" type="primary">LOC107492315</name>
</gene>
<evidence type="ECO:0000256" key="3">
    <source>
        <dbReference type="ARBA" id="ARBA00022490"/>
    </source>
</evidence>
<feature type="domain" description="Protein kinase" evidence="14">
    <location>
        <begin position="87"/>
        <end position="364"/>
    </location>
</feature>
<dbReference type="GO" id="GO:0005886">
    <property type="term" value="C:plasma membrane"/>
    <property type="evidence" value="ECO:0007669"/>
    <property type="project" value="TreeGrafter"/>
</dbReference>
<dbReference type="GO" id="GO:0009637">
    <property type="term" value="P:response to blue light"/>
    <property type="evidence" value="ECO:0007669"/>
    <property type="project" value="UniProtKB-ARBA"/>
</dbReference>
<comment type="subcellular location">
    <subcellularLocation>
        <location evidence="1">Cytoplasm</location>
        <location evidence="1">Cytosol</location>
    </subcellularLocation>
</comment>
<dbReference type="FunFam" id="3.30.200.20:FF:000034">
    <property type="entry name" value="Kinase suppressor of Ras 1"/>
    <property type="match status" value="1"/>
</dbReference>
<proteinExistence type="predicted"/>
<name>A0A6P4DSL3_ARADU</name>
<dbReference type="PIRSF" id="PIRSF000654">
    <property type="entry name" value="Integrin-linked_kinase"/>
    <property type="match status" value="1"/>
</dbReference>
<dbReference type="CDD" id="cd13999">
    <property type="entry name" value="STKc_MAP3K-like"/>
    <property type="match status" value="1"/>
</dbReference>
<keyword evidence="9" id="KW-0067">ATP-binding</keyword>
<dbReference type="GO" id="GO:0001659">
    <property type="term" value="P:temperature homeostasis"/>
    <property type="evidence" value="ECO:0007669"/>
    <property type="project" value="UniProtKB-ARBA"/>
</dbReference>
<keyword evidence="3" id="KW-0963">Cytoplasm</keyword>
<dbReference type="GeneID" id="107492315"/>
<reference evidence="15" key="1">
    <citation type="journal article" date="2016" name="Nat. Genet.">
        <title>The genome sequences of Arachis duranensis and Arachis ipaensis, the diploid ancestors of cultivated peanut.</title>
        <authorList>
            <person name="Bertioli D.J."/>
            <person name="Cannon S.B."/>
            <person name="Froenicke L."/>
            <person name="Huang G."/>
            <person name="Farmer A.D."/>
            <person name="Cannon E.K."/>
            <person name="Liu X."/>
            <person name="Gao D."/>
            <person name="Clevenger J."/>
            <person name="Dash S."/>
            <person name="Ren L."/>
            <person name="Moretzsohn M.C."/>
            <person name="Shirasawa K."/>
            <person name="Huang W."/>
            <person name="Vidigal B."/>
            <person name="Abernathy B."/>
            <person name="Chu Y."/>
            <person name="Niederhuth C.E."/>
            <person name="Umale P."/>
            <person name="Araujo A.C."/>
            <person name="Kozik A."/>
            <person name="Kim K.D."/>
            <person name="Burow M.D."/>
            <person name="Varshney R.K."/>
            <person name="Wang X."/>
            <person name="Zhang X."/>
            <person name="Barkley N."/>
            <person name="Guimaraes P.M."/>
            <person name="Isobe S."/>
            <person name="Guo B."/>
            <person name="Liao B."/>
            <person name="Stalker H.T."/>
            <person name="Schmitz R.J."/>
            <person name="Scheffler B.E."/>
            <person name="Leal-Bertioli S.C."/>
            <person name="Xun X."/>
            <person name="Jackson S.A."/>
            <person name="Michelmore R."/>
            <person name="Ozias-Akins P."/>
        </authorList>
    </citation>
    <scope>NUCLEOTIDE SEQUENCE [LARGE SCALE GENOMIC DNA]</scope>
    <source>
        <strain evidence="15">cv. V14167</strain>
    </source>
</reference>
<dbReference type="PANTHER" id="PTHR44329:SF280">
    <property type="entry name" value="PROTEIN KINASE"/>
    <property type="match status" value="1"/>
</dbReference>
<evidence type="ECO:0000259" key="14">
    <source>
        <dbReference type="PROSITE" id="PS50011"/>
    </source>
</evidence>
<evidence type="ECO:0000313" key="15">
    <source>
        <dbReference type="Proteomes" id="UP000515211"/>
    </source>
</evidence>
<dbReference type="InterPro" id="IPR000719">
    <property type="entry name" value="Prot_kinase_dom"/>
</dbReference>
<dbReference type="InterPro" id="IPR011009">
    <property type="entry name" value="Kinase-like_dom_sf"/>
</dbReference>
<dbReference type="SMART" id="SM00220">
    <property type="entry name" value="S_TKc"/>
    <property type="match status" value="1"/>
</dbReference>
<keyword evidence="6" id="KW-0808">Transferase</keyword>
<dbReference type="RefSeq" id="XP_015968805.1">
    <property type="nucleotide sequence ID" value="XM_016113319.3"/>
</dbReference>
<accession>A0A6P4DSL3</accession>
<keyword evidence="15" id="KW-1185">Reference proteome</keyword>
<dbReference type="InterPro" id="IPR008271">
    <property type="entry name" value="Ser/Thr_kinase_AS"/>
</dbReference>
<dbReference type="GO" id="GO:1902456">
    <property type="term" value="P:regulation of stomatal opening"/>
    <property type="evidence" value="ECO:0007669"/>
    <property type="project" value="UniProtKB-ARBA"/>
</dbReference>
<dbReference type="GO" id="GO:0004674">
    <property type="term" value="F:protein serine/threonine kinase activity"/>
    <property type="evidence" value="ECO:0007669"/>
    <property type="project" value="UniProtKB-KW"/>
</dbReference>
<dbReference type="PRINTS" id="PR00109">
    <property type="entry name" value="TYRKINASE"/>
</dbReference>
<dbReference type="GO" id="GO:0005829">
    <property type="term" value="C:cytosol"/>
    <property type="evidence" value="ECO:0007669"/>
    <property type="project" value="UniProtKB-SubCell"/>
</dbReference>
<keyword evidence="4" id="KW-0723">Serine/threonine-protein kinase</keyword>
<evidence type="ECO:0000256" key="12">
    <source>
        <dbReference type="ARBA" id="ARBA00048679"/>
    </source>
</evidence>
<keyword evidence="8 16" id="KW-0418">Kinase</keyword>
<evidence type="ECO:0000256" key="11">
    <source>
        <dbReference type="ARBA" id="ARBA00047899"/>
    </source>
</evidence>
<dbReference type="InterPro" id="IPR001245">
    <property type="entry name" value="Ser-Thr/Tyr_kinase_cat_dom"/>
</dbReference>
<evidence type="ECO:0000256" key="9">
    <source>
        <dbReference type="ARBA" id="ARBA00022840"/>
    </source>
</evidence>
<evidence type="ECO:0000256" key="7">
    <source>
        <dbReference type="ARBA" id="ARBA00022741"/>
    </source>
</evidence>
<dbReference type="GO" id="GO:0071244">
    <property type="term" value="P:cellular response to carbon dioxide"/>
    <property type="evidence" value="ECO:0007669"/>
    <property type="project" value="UniProtKB-ARBA"/>
</dbReference>
<dbReference type="Gene3D" id="3.30.200.20">
    <property type="entry name" value="Phosphorylase Kinase, domain 1"/>
    <property type="match status" value="1"/>
</dbReference>
<evidence type="ECO:0000256" key="5">
    <source>
        <dbReference type="ARBA" id="ARBA00022553"/>
    </source>
</evidence>
<feature type="compositionally biased region" description="Low complexity" evidence="13">
    <location>
        <begin position="58"/>
        <end position="73"/>
    </location>
</feature>
<comment type="catalytic activity">
    <reaction evidence="12">
        <text>L-seryl-[protein] + ATP = O-phospho-L-seryl-[protein] + ADP + H(+)</text>
        <dbReference type="Rhea" id="RHEA:17989"/>
        <dbReference type="Rhea" id="RHEA-COMP:9863"/>
        <dbReference type="Rhea" id="RHEA-COMP:11604"/>
        <dbReference type="ChEBI" id="CHEBI:15378"/>
        <dbReference type="ChEBI" id="CHEBI:29999"/>
        <dbReference type="ChEBI" id="CHEBI:30616"/>
        <dbReference type="ChEBI" id="CHEBI:83421"/>
        <dbReference type="ChEBI" id="CHEBI:456216"/>
        <dbReference type="EC" id="2.7.11.1"/>
    </reaction>
</comment>
<dbReference type="PROSITE" id="PS00108">
    <property type="entry name" value="PROTEIN_KINASE_ST"/>
    <property type="match status" value="1"/>
</dbReference>
<evidence type="ECO:0000256" key="8">
    <source>
        <dbReference type="ARBA" id="ARBA00022777"/>
    </source>
</evidence>
<dbReference type="SMR" id="A0A6P4DSL3"/>
<evidence type="ECO:0000256" key="2">
    <source>
        <dbReference type="ARBA" id="ARBA00012513"/>
    </source>
</evidence>
<evidence type="ECO:0000256" key="10">
    <source>
        <dbReference type="ARBA" id="ARBA00023137"/>
    </source>
</evidence>
<dbReference type="KEGG" id="adu:107492315"/>
<keyword evidence="7" id="KW-0547">Nucleotide-binding</keyword>
<dbReference type="PANTHER" id="PTHR44329">
    <property type="entry name" value="SERINE/THREONINE-PROTEIN KINASE TNNI3K-RELATED"/>
    <property type="match status" value="1"/>
</dbReference>
<keyword evidence="10" id="KW-0829">Tyrosine-protein kinase</keyword>
<comment type="catalytic activity">
    <reaction evidence="11">
        <text>L-threonyl-[protein] + ATP = O-phospho-L-threonyl-[protein] + ADP + H(+)</text>
        <dbReference type="Rhea" id="RHEA:46608"/>
        <dbReference type="Rhea" id="RHEA-COMP:11060"/>
        <dbReference type="Rhea" id="RHEA-COMP:11605"/>
        <dbReference type="ChEBI" id="CHEBI:15378"/>
        <dbReference type="ChEBI" id="CHEBI:30013"/>
        <dbReference type="ChEBI" id="CHEBI:30616"/>
        <dbReference type="ChEBI" id="CHEBI:61977"/>
        <dbReference type="ChEBI" id="CHEBI:456216"/>
        <dbReference type="EC" id="2.7.11.1"/>
    </reaction>
</comment>
<evidence type="ECO:0000256" key="1">
    <source>
        <dbReference type="ARBA" id="ARBA00004514"/>
    </source>
</evidence>
<evidence type="ECO:0000256" key="13">
    <source>
        <dbReference type="SAM" id="MobiDB-lite"/>
    </source>
</evidence>
<dbReference type="GO" id="GO:0005524">
    <property type="term" value="F:ATP binding"/>
    <property type="evidence" value="ECO:0007669"/>
    <property type="project" value="UniProtKB-KW"/>
</dbReference>
<dbReference type="Gene3D" id="1.10.510.10">
    <property type="entry name" value="Transferase(Phosphotransferase) domain 1"/>
    <property type="match status" value="1"/>
</dbReference>
<dbReference type="EC" id="2.7.11.1" evidence="2"/>
<evidence type="ECO:0000313" key="16">
    <source>
        <dbReference type="RefSeq" id="XP_015968805.1"/>
    </source>
</evidence>
<keyword evidence="5" id="KW-0597">Phosphoprotein</keyword>
<evidence type="ECO:0000256" key="6">
    <source>
        <dbReference type="ARBA" id="ARBA00022679"/>
    </source>
</evidence>
<dbReference type="PROSITE" id="PS50011">
    <property type="entry name" value="PROTEIN_KINASE_DOM"/>
    <property type="match status" value="1"/>
</dbReference>
<reference evidence="16" key="2">
    <citation type="submission" date="2025-08" db="UniProtKB">
        <authorList>
            <consortium name="RefSeq"/>
        </authorList>
    </citation>
    <scope>IDENTIFICATION</scope>
    <source>
        <tissue evidence="16">Whole plant</tissue>
    </source>
</reference>
<dbReference type="GO" id="GO:0004713">
    <property type="term" value="F:protein tyrosine kinase activity"/>
    <property type="evidence" value="ECO:0007669"/>
    <property type="project" value="UniProtKB-KW"/>
</dbReference>
<dbReference type="FunFam" id="1.10.510.10:FF:000310">
    <property type="entry name" value="Serine/threonine-protein kinase HT1"/>
    <property type="match status" value="1"/>
</dbReference>
<dbReference type="Pfam" id="PF07714">
    <property type="entry name" value="PK_Tyr_Ser-Thr"/>
    <property type="match status" value="1"/>
</dbReference>
<sequence length="390" mass="43859">MKEGSEGFVRADQIDLKSIDEQLERHLNKVITMDKKKNLDDDLHHHHNLLPQLHTTTSASSSPKFKSPVSSPFKKQRQDWEIDPSKLIIKSVIARGTFGTVHRALYDSQDVAVKLLDWGEEGQRTEAEVNSLRSAFIQEVAVWHKLDHPNVTKFIGATMGSSELQIQTENGVISMPSNICCVVVEYLPGGTLKSYLIKNRRRKLAFKVVIQLALDLARGLSYLHSQKIVHRDVKTENMLLDKTRTVKIADFGVARVEASNPNDMTGETGTLGYMAPEVLNGNPYNRKCDVYSFGICLWEIYCCDMPYPDLSFSEITSAVVRQNLRPEIPRCCPSSLANVMKKCWDASPDKRPEMDEVVSMLEAIDTSKGGGMIPVDQQQGCLCFRKYRGP</sequence>
<dbReference type="OrthoDB" id="4062651at2759"/>
<evidence type="ECO:0000256" key="4">
    <source>
        <dbReference type="ARBA" id="ARBA00022527"/>
    </source>
</evidence>
<feature type="region of interest" description="Disordered" evidence="13">
    <location>
        <begin position="54"/>
        <end position="73"/>
    </location>
</feature>
<dbReference type="AlphaFoldDB" id="A0A6P4DSL3"/>
<protein>
    <recommendedName>
        <fullName evidence="2">non-specific serine/threonine protein kinase</fullName>
        <ecNumber evidence="2">2.7.11.1</ecNumber>
    </recommendedName>
</protein>
<dbReference type="SUPFAM" id="SSF56112">
    <property type="entry name" value="Protein kinase-like (PK-like)"/>
    <property type="match status" value="1"/>
</dbReference>
<dbReference type="GO" id="GO:0010114">
    <property type="term" value="P:response to red light"/>
    <property type="evidence" value="ECO:0007669"/>
    <property type="project" value="UniProtKB-ARBA"/>
</dbReference>
<dbReference type="Proteomes" id="UP000515211">
    <property type="component" value="Chromosome 1"/>
</dbReference>
<dbReference type="InterPro" id="IPR051681">
    <property type="entry name" value="Ser/Thr_Kinases-Pseudokinases"/>
</dbReference>
<organism evidence="15 16">
    <name type="scientific">Arachis duranensis</name>
    <name type="common">Wild peanut</name>
    <dbReference type="NCBI Taxonomy" id="130453"/>
    <lineage>
        <taxon>Eukaryota</taxon>
        <taxon>Viridiplantae</taxon>
        <taxon>Streptophyta</taxon>
        <taxon>Embryophyta</taxon>
        <taxon>Tracheophyta</taxon>
        <taxon>Spermatophyta</taxon>
        <taxon>Magnoliopsida</taxon>
        <taxon>eudicotyledons</taxon>
        <taxon>Gunneridae</taxon>
        <taxon>Pentapetalae</taxon>
        <taxon>rosids</taxon>
        <taxon>fabids</taxon>
        <taxon>Fabales</taxon>
        <taxon>Fabaceae</taxon>
        <taxon>Papilionoideae</taxon>
        <taxon>50 kb inversion clade</taxon>
        <taxon>dalbergioids sensu lato</taxon>
        <taxon>Dalbergieae</taxon>
        <taxon>Pterocarpus clade</taxon>
        <taxon>Arachis</taxon>
    </lineage>
</organism>